<dbReference type="Proteomes" id="UP000237271">
    <property type="component" value="Unassembled WGS sequence"/>
</dbReference>
<evidence type="ECO:0000256" key="1">
    <source>
        <dbReference type="SAM" id="MobiDB-lite"/>
    </source>
</evidence>
<accession>A0A2P4XN42</accession>
<feature type="region of interest" description="Disordered" evidence="1">
    <location>
        <begin position="1"/>
        <end position="25"/>
    </location>
</feature>
<reference evidence="2 3" key="1">
    <citation type="journal article" date="2017" name="Genome Biol. Evol.">
        <title>Phytophthora megakarya and P. palmivora, closely related causal agents of cacao black pod rot, underwent increases in genome sizes and gene numbers by different mechanisms.</title>
        <authorList>
            <person name="Ali S.S."/>
            <person name="Shao J."/>
            <person name="Lary D.J."/>
            <person name="Kronmiller B."/>
            <person name="Shen D."/>
            <person name="Strem M.D."/>
            <person name="Amoako-Attah I."/>
            <person name="Akrofi A.Y."/>
            <person name="Begoude B.A."/>
            <person name="Ten Hoopen G.M."/>
            <person name="Coulibaly K."/>
            <person name="Kebe B.I."/>
            <person name="Melnick R.L."/>
            <person name="Guiltinan M.J."/>
            <person name="Tyler B.M."/>
            <person name="Meinhardt L.W."/>
            <person name="Bailey B.A."/>
        </authorList>
    </citation>
    <scope>NUCLEOTIDE SEQUENCE [LARGE SCALE GENOMIC DNA]</scope>
    <source>
        <strain evidence="3">sbr112.9</strain>
    </source>
</reference>
<gene>
    <name evidence="2" type="ORF">PHPALM_17101</name>
</gene>
<sequence>MSKTPARTSSRPPKTANQAKSTKKVCTDPFTSKQVSTFYFKAGAYYGLRVSLWGPAPHGAQH</sequence>
<dbReference type="EMBL" id="NCKW01009497">
    <property type="protein sequence ID" value="POM66968.1"/>
    <property type="molecule type" value="Genomic_DNA"/>
</dbReference>
<protein>
    <submittedName>
        <fullName evidence="2">Uncharacterized protein</fullName>
    </submittedName>
</protein>
<dbReference type="AlphaFoldDB" id="A0A2P4XN42"/>
<proteinExistence type="predicted"/>
<evidence type="ECO:0000313" key="3">
    <source>
        <dbReference type="Proteomes" id="UP000237271"/>
    </source>
</evidence>
<keyword evidence="3" id="KW-1185">Reference proteome</keyword>
<name>A0A2P4XN42_9STRA</name>
<organism evidence="2 3">
    <name type="scientific">Phytophthora palmivora</name>
    <dbReference type="NCBI Taxonomy" id="4796"/>
    <lineage>
        <taxon>Eukaryota</taxon>
        <taxon>Sar</taxon>
        <taxon>Stramenopiles</taxon>
        <taxon>Oomycota</taxon>
        <taxon>Peronosporomycetes</taxon>
        <taxon>Peronosporales</taxon>
        <taxon>Peronosporaceae</taxon>
        <taxon>Phytophthora</taxon>
    </lineage>
</organism>
<comment type="caution">
    <text evidence="2">The sequence shown here is derived from an EMBL/GenBank/DDBJ whole genome shotgun (WGS) entry which is preliminary data.</text>
</comment>
<feature type="compositionally biased region" description="Polar residues" evidence="1">
    <location>
        <begin position="1"/>
        <end position="20"/>
    </location>
</feature>
<evidence type="ECO:0000313" key="2">
    <source>
        <dbReference type="EMBL" id="POM66968.1"/>
    </source>
</evidence>